<dbReference type="KEGG" id="tdu:QJT80_10220"/>
<reference evidence="4" key="1">
    <citation type="journal article" date="2023" name="Int. J. Mol. Sci.">
        <title>Metagenomics Revealed a New Genus 'Candidatus Thiocaldithrix dubininis' gen. nov., sp. nov. and a New Species 'Candidatus Thiothrix putei' sp. nov. in the Family Thiotrichaceae, Some Members of Which Have Traits of Both Na+- and H+-Motive Energetics.</title>
        <authorList>
            <person name="Ravin N.V."/>
            <person name="Muntyan M.S."/>
            <person name="Smolyakov D.D."/>
            <person name="Rudenko T.S."/>
            <person name="Beletsky A.V."/>
            <person name="Mardanov A.V."/>
            <person name="Grabovich M.Y."/>
        </authorList>
    </citation>
    <scope>NUCLEOTIDE SEQUENCE</scope>
    <source>
        <strain evidence="4">GKL-01</strain>
    </source>
</reference>
<reference evidence="4" key="2">
    <citation type="submission" date="2023-04" db="EMBL/GenBank/DDBJ databases">
        <authorList>
            <person name="Beletskiy A.V."/>
            <person name="Mardanov A.V."/>
            <person name="Ravin N.V."/>
        </authorList>
    </citation>
    <scope>NUCLEOTIDE SEQUENCE</scope>
    <source>
        <strain evidence="4">GKL-01</strain>
    </source>
</reference>
<sequence>MNTYSREMPHVTANNGRATKQNLIKRAQDKPISAKTQLGFAEVRIAAQGQWERIHRALGVNLPSTSHMKHTACPGCGGKDRFRVDRNYAETGKWFCSGQGELQQGDGFNLLGHVFGWTGKAQLQAVADVLGLSQLDSQTREQIQQQAAHEMEKRAALVQAKEERERLYQNLLNTMARLEDVVRHQRHQQKVIQGISQDCLLPFSPDELNAAEALNNAILDIYATVPTALN</sequence>
<feature type="domain" description="DNA primase/helicase Gp4 N-terminal Bacteriophage T7-like" evidence="3">
    <location>
        <begin position="68"/>
        <end position="108"/>
    </location>
</feature>
<evidence type="ECO:0000259" key="3">
    <source>
        <dbReference type="SMART" id="SM00778"/>
    </source>
</evidence>
<name>A0AA95H5C6_9GAMM</name>
<dbReference type="SUPFAM" id="SSF57783">
    <property type="entry name" value="Zinc beta-ribbon"/>
    <property type="match status" value="1"/>
</dbReference>
<accession>A0AA95H5C6</accession>
<dbReference type="EMBL" id="CP124755">
    <property type="protein sequence ID" value="WGZ89878.1"/>
    <property type="molecule type" value="Genomic_DNA"/>
</dbReference>
<feature type="region of interest" description="Disordered" evidence="2">
    <location>
        <begin position="1"/>
        <end position="21"/>
    </location>
</feature>
<dbReference type="Pfam" id="PF08273">
    <property type="entry name" value="Zn_Ribbon_Prim"/>
    <property type="match status" value="1"/>
</dbReference>
<evidence type="ECO:0000313" key="4">
    <source>
        <dbReference type="EMBL" id="WGZ89878.1"/>
    </source>
</evidence>
<proteinExistence type="predicted"/>
<dbReference type="GO" id="GO:0004386">
    <property type="term" value="F:helicase activity"/>
    <property type="evidence" value="ECO:0007669"/>
    <property type="project" value="InterPro"/>
</dbReference>
<protein>
    <submittedName>
        <fullName evidence="4">Primase-helicase zinc-binding domain-containing protein</fullName>
    </submittedName>
</protein>
<dbReference type="SMART" id="SM00778">
    <property type="entry name" value="Prim_Zn_Ribbon"/>
    <property type="match status" value="1"/>
</dbReference>
<feature type="coiled-coil region" evidence="1">
    <location>
        <begin position="157"/>
        <end position="188"/>
    </location>
</feature>
<dbReference type="InterPro" id="IPR013237">
    <property type="entry name" value="Phage_T7_Gp4_N"/>
</dbReference>
<evidence type="ECO:0000256" key="1">
    <source>
        <dbReference type="SAM" id="Coils"/>
    </source>
</evidence>
<dbReference type="AlphaFoldDB" id="A0AA95H5C6"/>
<organism evidence="4">
    <name type="scientific">Candidatus Thiocaldithrix dubininis</name>
    <dbReference type="NCBI Taxonomy" id="3080823"/>
    <lineage>
        <taxon>Bacteria</taxon>
        <taxon>Pseudomonadati</taxon>
        <taxon>Pseudomonadota</taxon>
        <taxon>Gammaproteobacteria</taxon>
        <taxon>Thiotrichales</taxon>
        <taxon>Thiotrichaceae</taxon>
        <taxon>Candidatus Thiocaldithrix</taxon>
    </lineage>
</organism>
<dbReference type="GO" id="GO:0008270">
    <property type="term" value="F:zinc ion binding"/>
    <property type="evidence" value="ECO:0007669"/>
    <property type="project" value="InterPro"/>
</dbReference>
<gene>
    <name evidence="4" type="ORF">QJT80_10220</name>
</gene>
<feature type="compositionally biased region" description="Polar residues" evidence="2">
    <location>
        <begin position="12"/>
        <end position="21"/>
    </location>
</feature>
<dbReference type="Proteomes" id="UP001300672">
    <property type="component" value="Chromosome"/>
</dbReference>
<evidence type="ECO:0000256" key="2">
    <source>
        <dbReference type="SAM" id="MobiDB-lite"/>
    </source>
</evidence>
<keyword evidence="1" id="KW-0175">Coiled coil</keyword>